<evidence type="ECO:0008006" key="4">
    <source>
        <dbReference type="Google" id="ProtNLM"/>
    </source>
</evidence>
<accession>A0ABY4BCC9</accession>
<feature type="region of interest" description="Disordered" evidence="1">
    <location>
        <begin position="195"/>
        <end position="236"/>
    </location>
</feature>
<evidence type="ECO:0000313" key="3">
    <source>
        <dbReference type="Proteomes" id="UP000831390"/>
    </source>
</evidence>
<sequence length="236" mass="25591">MLGPLAGRSQVTPHPTTTNYLGEPVPQLVAKATAVFEGKAIGYHSFWNRAHTQIYTAHTVEVYKVFKGPVGAQVEIVTEGGTVGQTGMGIIDGFGLGERTAGLFCAVPFREATHRPTVPTDQVYEVVGHGSGFFEYSGIPPVFNAADTRFVRYTHIETSLYPLVEQAAGGPYRVLKPFDINRYNKIWERRGIDSQTLAPGAAPVSQGDKKRPLQPQANPASPAPRPRGVPRHGSKK</sequence>
<reference evidence="2 3" key="1">
    <citation type="submission" date="2022-03" db="EMBL/GenBank/DDBJ databases">
        <title>Hymenobactersp. isolated from the air.</title>
        <authorList>
            <person name="Won M."/>
            <person name="Kwon S.-W."/>
        </authorList>
    </citation>
    <scope>NUCLEOTIDE SEQUENCE [LARGE SCALE GENOMIC DNA]</scope>
    <source>
        <strain evidence="2 3">KACC 22596</strain>
        <plasmid evidence="2 3">unnamed4</plasmid>
    </source>
</reference>
<dbReference type="RefSeq" id="WP_243521034.1">
    <property type="nucleotide sequence ID" value="NZ_CP094538.1"/>
</dbReference>
<dbReference type="EMBL" id="CP094538">
    <property type="protein sequence ID" value="UOE36817.1"/>
    <property type="molecule type" value="Genomic_DNA"/>
</dbReference>
<protein>
    <recommendedName>
        <fullName evidence="4">Lipoprotein</fullName>
    </recommendedName>
</protein>
<evidence type="ECO:0000256" key="1">
    <source>
        <dbReference type="SAM" id="MobiDB-lite"/>
    </source>
</evidence>
<gene>
    <name evidence="2" type="ORF">MTP16_25405</name>
</gene>
<dbReference type="Proteomes" id="UP000831390">
    <property type="component" value="Plasmid unnamed4"/>
</dbReference>
<evidence type="ECO:0000313" key="2">
    <source>
        <dbReference type="EMBL" id="UOE36817.1"/>
    </source>
</evidence>
<organism evidence="2 3">
    <name type="scientific">Hymenobacter monticola</name>
    <dbReference type="NCBI Taxonomy" id="1705399"/>
    <lineage>
        <taxon>Bacteria</taxon>
        <taxon>Pseudomonadati</taxon>
        <taxon>Bacteroidota</taxon>
        <taxon>Cytophagia</taxon>
        <taxon>Cytophagales</taxon>
        <taxon>Hymenobacteraceae</taxon>
        <taxon>Hymenobacter</taxon>
    </lineage>
</organism>
<proteinExistence type="predicted"/>
<keyword evidence="3" id="KW-1185">Reference proteome</keyword>
<name>A0ABY4BCC9_9BACT</name>
<geneLocation type="plasmid" evidence="2 3">
    <name>unnamed4</name>
</geneLocation>
<keyword evidence="2" id="KW-0614">Plasmid</keyword>